<dbReference type="AlphaFoldDB" id="A0AAN8TDZ6"/>
<dbReference type="Proteomes" id="UP001371456">
    <property type="component" value="Unassembled WGS sequence"/>
</dbReference>
<sequence length="180" mass="20227">MIGSKKVIMLRMRMYGHMTYLVDCHNITRLEVINYQISSSYFILGNKGDLKGKECTQFSLLQFYTSSLGKTSLTSFGRNMENEGKSVVYVFPLSYPLFRNMSPTVEVTTPYEKNERPFAVISSSEQTHECCGNGFNLGAEGGKCLKELQLRVIGSLNNIANQLLMVVEAEVSRACYLGIF</sequence>
<protein>
    <submittedName>
        <fullName evidence="1">Uncharacterized protein</fullName>
    </submittedName>
</protein>
<evidence type="ECO:0000313" key="1">
    <source>
        <dbReference type="EMBL" id="KAK6786080.1"/>
    </source>
</evidence>
<proteinExistence type="predicted"/>
<organism evidence="1 2">
    <name type="scientific">Solanum bulbocastanum</name>
    <name type="common">Wild potato</name>
    <dbReference type="NCBI Taxonomy" id="147425"/>
    <lineage>
        <taxon>Eukaryota</taxon>
        <taxon>Viridiplantae</taxon>
        <taxon>Streptophyta</taxon>
        <taxon>Embryophyta</taxon>
        <taxon>Tracheophyta</taxon>
        <taxon>Spermatophyta</taxon>
        <taxon>Magnoliopsida</taxon>
        <taxon>eudicotyledons</taxon>
        <taxon>Gunneridae</taxon>
        <taxon>Pentapetalae</taxon>
        <taxon>asterids</taxon>
        <taxon>lamiids</taxon>
        <taxon>Solanales</taxon>
        <taxon>Solanaceae</taxon>
        <taxon>Solanoideae</taxon>
        <taxon>Solaneae</taxon>
        <taxon>Solanum</taxon>
    </lineage>
</organism>
<accession>A0AAN8TDZ6</accession>
<keyword evidence="2" id="KW-1185">Reference proteome</keyword>
<dbReference type="EMBL" id="JBANQN010000006">
    <property type="protein sequence ID" value="KAK6786080.1"/>
    <property type="molecule type" value="Genomic_DNA"/>
</dbReference>
<name>A0AAN8TDZ6_SOLBU</name>
<gene>
    <name evidence="1" type="ORF">RDI58_014605</name>
</gene>
<reference evidence="1 2" key="1">
    <citation type="submission" date="2024-02" db="EMBL/GenBank/DDBJ databases">
        <title>de novo genome assembly of Solanum bulbocastanum strain 11H21.</title>
        <authorList>
            <person name="Hosaka A.J."/>
        </authorList>
    </citation>
    <scope>NUCLEOTIDE SEQUENCE [LARGE SCALE GENOMIC DNA]</scope>
    <source>
        <tissue evidence="1">Young leaves</tissue>
    </source>
</reference>
<evidence type="ECO:0000313" key="2">
    <source>
        <dbReference type="Proteomes" id="UP001371456"/>
    </source>
</evidence>
<comment type="caution">
    <text evidence="1">The sequence shown here is derived from an EMBL/GenBank/DDBJ whole genome shotgun (WGS) entry which is preliminary data.</text>
</comment>